<evidence type="ECO:0000313" key="2">
    <source>
        <dbReference type="Proteomes" id="UP000217784"/>
    </source>
</evidence>
<comment type="caution">
    <text evidence="1">The sequence shown here is derived from an EMBL/GenBank/DDBJ whole genome shotgun (WGS) entry which is preliminary data.</text>
</comment>
<protein>
    <submittedName>
        <fullName evidence="1">Uncharacterized protein</fullName>
    </submittedName>
</protein>
<sequence>MGFYLKNYPNVKHSGMDPILHYMYPGFKEGKKPSPTFDGDYYLKRYKDVKKSNLNPLVH</sequence>
<dbReference type="AlphaFoldDB" id="A0A2A2HAF0"/>
<accession>A0A2A2HAF0</accession>
<keyword evidence="2" id="KW-1185">Reference proteome</keyword>
<gene>
    <name evidence="1" type="ORF">ASJ80_15825</name>
</gene>
<dbReference type="Proteomes" id="UP000217784">
    <property type="component" value="Unassembled WGS sequence"/>
</dbReference>
<proteinExistence type="predicted"/>
<dbReference type="EMBL" id="LMVM01000001">
    <property type="protein sequence ID" value="PAV06296.1"/>
    <property type="molecule type" value="Genomic_DNA"/>
</dbReference>
<reference evidence="1 2" key="1">
    <citation type="journal article" date="2017" name="BMC Genomics">
        <title>Genomic analysis of methanogenic archaea reveals a shift towards energy conservation.</title>
        <authorList>
            <person name="Gilmore S.P."/>
            <person name="Henske J.K."/>
            <person name="Sexton J.A."/>
            <person name="Solomon K.V."/>
            <person name="Seppala S."/>
            <person name="Yoo J.I."/>
            <person name="Huyett L.M."/>
            <person name="Pressman A."/>
            <person name="Cogan J.Z."/>
            <person name="Kivenson V."/>
            <person name="Peng X."/>
            <person name="Tan Y."/>
            <person name="Valentine D.L."/>
            <person name="O'Malley M.A."/>
        </authorList>
    </citation>
    <scope>NUCLEOTIDE SEQUENCE [LARGE SCALE GENOMIC DNA]</scope>
    <source>
        <strain evidence="1 2">M.o.H.</strain>
    </source>
</reference>
<evidence type="ECO:0000313" key="1">
    <source>
        <dbReference type="EMBL" id="PAV06296.1"/>
    </source>
</evidence>
<name>A0A2A2HAF0_METBR</name>
<organism evidence="1 2">
    <name type="scientific">Methanobacterium bryantii</name>
    <dbReference type="NCBI Taxonomy" id="2161"/>
    <lineage>
        <taxon>Archaea</taxon>
        <taxon>Methanobacteriati</taxon>
        <taxon>Methanobacteriota</taxon>
        <taxon>Methanomada group</taxon>
        <taxon>Methanobacteria</taxon>
        <taxon>Methanobacteriales</taxon>
        <taxon>Methanobacteriaceae</taxon>
        <taxon>Methanobacterium</taxon>
    </lineage>
</organism>